<proteinExistence type="predicted"/>
<evidence type="ECO:0000313" key="1">
    <source>
        <dbReference type="EMBL" id="QHS79997.1"/>
    </source>
</evidence>
<name>A0A6C0AJJ5_9ZZZZ</name>
<organism evidence="1">
    <name type="scientific">viral metagenome</name>
    <dbReference type="NCBI Taxonomy" id="1070528"/>
    <lineage>
        <taxon>unclassified sequences</taxon>
        <taxon>metagenomes</taxon>
        <taxon>organismal metagenomes</taxon>
    </lineage>
</organism>
<sequence>MSDTASVPTPVEVVPPPAPAPAGLFDSIDWKNPVPGVIKVASQLQVLDQMTAEERILLLQGGLLLVISKSKMTEEEKGSATVFVNTMLPHVVDTAVVALQATAKAHAAEKKLEDAIASALSRQPEIMVKTMETVLADASKTKWRCW</sequence>
<reference evidence="1" key="1">
    <citation type="journal article" date="2020" name="Nature">
        <title>Giant virus diversity and host interactions through global metagenomics.</title>
        <authorList>
            <person name="Schulz F."/>
            <person name="Roux S."/>
            <person name="Paez-Espino D."/>
            <person name="Jungbluth S."/>
            <person name="Walsh D.A."/>
            <person name="Denef V.J."/>
            <person name="McMahon K.D."/>
            <person name="Konstantinidis K.T."/>
            <person name="Eloe-Fadrosh E.A."/>
            <person name="Kyrpides N.C."/>
            <person name="Woyke T."/>
        </authorList>
    </citation>
    <scope>NUCLEOTIDE SEQUENCE</scope>
    <source>
        <strain evidence="1">GVMAG-S-1035375-24</strain>
    </source>
</reference>
<accession>A0A6C0AJJ5</accession>
<protein>
    <submittedName>
        <fullName evidence="1">Uncharacterized protein</fullName>
    </submittedName>
</protein>
<dbReference type="AlphaFoldDB" id="A0A6C0AJJ5"/>
<dbReference type="EMBL" id="MN740665">
    <property type="protein sequence ID" value="QHS79997.1"/>
    <property type="molecule type" value="Genomic_DNA"/>
</dbReference>